<dbReference type="EMBL" id="LSRQ01002444">
    <property type="protein sequence ID" value="OAY74290.1"/>
    <property type="molecule type" value="Genomic_DNA"/>
</dbReference>
<gene>
    <name evidence="3" type="ORF">ACMD2_01479</name>
</gene>
<reference evidence="3 4" key="1">
    <citation type="journal article" date="2016" name="DNA Res.">
        <title>The draft genome of MD-2 pineapple using hybrid error correction of long reads.</title>
        <authorList>
            <person name="Redwan R.M."/>
            <person name="Saidin A."/>
            <person name="Kumar S.V."/>
        </authorList>
    </citation>
    <scope>NUCLEOTIDE SEQUENCE [LARGE SCALE GENOMIC DNA]</scope>
    <source>
        <strain evidence="4">cv. MD2</strain>
        <tissue evidence="3">Leaf</tissue>
    </source>
</reference>
<evidence type="ECO:0000256" key="2">
    <source>
        <dbReference type="SAM" id="SignalP"/>
    </source>
</evidence>
<accession>A0A199VBW2</accession>
<feature type="signal peptide" evidence="2">
    <location>
        <begin position="1"/>
        <end position="24"/>
    </location>
</feature>
<name>A0A199VBW2_ANACO</name>
<feature type="region of interest" description="Disordered" evidence="1">
    <location>
        <begin position="50"/>
        <end position="72"/>
    </location>
</feature>
<protein>
    <submittedName>
        <fullName evidence="3">Uncharacterized protein</fullName>
    </submittedName>
</protein>
<evidence type="ECO:0000256" key="1">
    <source>
        <dbReference type="SAM" id="MobiDB-lite"/>
    </source>
</evidence>
<evidence type="ECO:0000313" key="3">
    <source>
        <dbReference type="EMBL" id="OAY74290.1"/>
    </source>
</evidence>
<sequence>MLSISPNHFFTSHLLSLSLSLSLSLLFSLPSPPRLRRSFRSEREIGVMRRRGKSRRIGNGPSETLEAKEKETIRSEEEAIRIGARGAD</sequence>
<comment type="caution">
    <text evidence="3">The sequence shown here is derived from an EMBL/GenBank/DDBJ whole genome shotgun (WGS) entry which is preliminary data.</text>
</comment>
<keyword evidence="2" id="KW-0732">Signal</keyword>
<evidence type="ECO:0000313" key="4">
    <source>
        <dbReference type="Proteomes" id="UP000092600"/>
    </source>
</evidence>
<dbReference type="AlphaFoldDB" id="A0A199VBW2"/>
<proteinExistence type="predicted"/>
<organism evidence="3 4">
    <name type="scientific">Ananas comosus</name>
    <name type="common">Pineapple</name>
    <name type="synonym">Ananas ananas</name>
    <dbReference type="NCBI Taxonomy" id="4615"/>
    <lineage>
        <taxon>Eukaryota</taxon>
        <taxon>Viridiplantae</taxon>
        <taxon>Streptophyta</taxon>
        <taxon>Embryophyta</taxon>
        <taxon>Tracheophyta</taxon>
        <taxon>Spermatophyta</taxon>
        <taxon>Magnoliopsida</taxon>
        <taxon>Liliopsida</taxon>
        <taxon>Poales</taxon>
        <taxon>Bromeliaceae</taxon>
        <taxon>Bromelioideae</taxon>
        <taxon>Ananas</taxon>
    </lineage>
</organism>
<feature type="chain" id="PRO_5008285803" evidence="2">
    <location>
        <begin position="25"/>
        <end position="88"/>
    </location>
</feature>
<dbReference type="Proteomes" id="UP000092600">
    <property type="component" value="Unassembled WGS sequence"/>
</dbReference>